<evidence type="ECO:0000313" key="2">
    <source>
        <dbReference type="Proteomes" id="UP000066480"/>
    </source>
</evidence>
<dbReference type="PATRIC" id="fig|571913.6.peg.4633"/>
<dbReference type="AlphaFoldDB" id="A0A0K1JMV7"/>
<keyword evidence="2" id="KW-1185">Reference proteome</keyword>
<name>A0A0K1JMV7_9MICO</name>
<dbReference type="Proteomes" id="UP000066480">
    <property type="component" value="Chromosome"/>
</dbReference>
<dbReference type="RefSeq" id="WP_052595367.1">
    <property type="nucleotide sequence ID" value="NZ_CP011112.1"/>
</dbReference>
<dbReference type="OrthoDB" id="3824872at2"/>
<protein>
    <submittedName>
        <fullName evidence="1">Uncharacterized protein</fullName>
    </submittedName>
</protein>
<reference evidence="1 2" key="1">
    <citation type="submission" date="2015-03" db="EMBL/GenBank/DDBJ databases">
        <title>Luteipulveratus halotolerans sp. nov., a novel actinobacterium (Dermacoccaceae) from Sarawak, Malaysia.</title>
        <authorList>
            <person name="Juboi H."/>
            <person name="Basik A."/>
            <person name="Shamsul S.S."/>
            <person name="Arnold P."/>
            <person name="Schmitt E.K."/>
            <person name="Sanglier J.-J."/>
            <person name="Yeo T."/>
        </authorList>
    </citation>
    <scope>NUCLEOTIDE SEQUENCE [LARGE SCALE GENOMIC DNA]</scope>
    <source>
        <strain evidence="1 2">MN07-A0370</strain>
    </source>
</reference>
<evidence type="ECO:0000313" key="1">
    <source>
        <dbReference type="EMBL" id="AKU18041.1"/>
    </source>
</evidence>
<sequence length="287" mass="30795">MTTTTTATEVTVPLDTCIASARELSRAGRWTTAQTQLDQVRTTTPEAAAALALASAAVAYERDYATGSATFQDRLREAERAAAAVGPDAESRWDLDFLVLQYDYSTLIFNGGAFRPGPVGKDPAVLAELRSRGASLRDRAPDVVRTGWGEQYLGFIADNLYGERDVAPTHYERALVAGESGDDLLTREALRHLGDHDHDDGRDELALERWGRATALGARAGYTSGTLSQQMLLAVLARDKGDEAGAVALATEIERWATAMGALRVAARARDFLAGIDPTAAPDDADR</sequence>
<organism evidence="1 2">
    <name type="scientific">Luteipulveratus mongoliensis</name>
    <dbReference type="NCBI Taxonomy" id="571913"/>
    <lineage>
        <taxon>Bacteria</taxon>
        <taxon>Bacillati</taxon>
        <taxon>Actinomycetota</taxon>
        <taxon>Actinomycetes</taxon>
        <taxon>Micrococcales</taxon>
        <taxon>Dermacoccaceae</taxon>
        <taxon>Luteipulveratus</taxon>
    </lineage>
</organism>
<gene>
    <name evidence="1" type="ORF">VV02_22870</name>
</gene>
<dbReference type="EMBL" id="CP011112">
    <property type="protein sequence ID" value="AKU18041.1"/>
    <property type="molecule type" value="Genomic_DNA"/>
</dbReference>
<dbReference type="KEGG" id="lmoi:VV02_22870"/>
<accession>A0A0K1JMV7</accession>
<proteinExistence type="predicted"/>